<keyword evidence="1" id="KW-1133">Transmembrane helix</keyword>
<reference evidence="2" key="1">
    <citation type="submission" date="2021-04" db="EMBL/GenBank/DDBJ databases">
        <title>Genome based classification of Actinospica acidithermotolerans sp. nov., an actinobacterium isolated from an Indonesian hot spring.</title>
        <authorList>
            <person name="Kusuma A.B."/>
            <person name="Putra K.E."/>
            <person name="Nafisah S."/>
            <person name="Loh J."/>
            <person name="Nouioui I."/>
            <person name="Goodfellow M."/>
        </authorList>
    </citation>
    <scope>NUCLEOTIDE SEQUENCE</scope>
    <source>
        <strain evidence="2">MGRD01-02</strain>
    </source>
</reference>
<dbReference type="RefSeq" id="WP_212519640.1">
    <property type="nucleotide sequence ID" value="NZ_JAGSOH010000058.1"/>
</dbReference>
<gene>
    <name evidence="2" type="ORF">KDK95_19500</name>
</gene>
<dbReference type="Proteomes" id="UP000676325">
    <property type="component" value="Unassembled WGS sequence"/>
</dbReference>
<keyword evidence="1" id="KW-0812">Transmembrane</keyword>
<feature type="transmembrane region" description="Helical" evidence="1">
    <location>
        <begin position="338"/>
        <end position="362"/>
    </location>
</feature>
<feature type="transmembrane region" description="Helical" evidence="1">
    <location>
        <begin position="174"/>
        <end position="195"/>
    </location>
</feature>
<protein>
    <submittedName>
        <fullName evidence="2">DUF2142 domain-containing protein</fullName>
    </submittedName>
</protein>
<feature type="transmembrane region" description="Helical" evidence="1">
    <location>
        <begin position="401"/>
        <end position="419"/>
    </location>
</feature>
<proteinExistence type="predicted"/>
<evidence type="ECO:0000313" key="3">
    <source>
        <dbReference type="Proteomes" id="UP000676325"/>
    </source>
</evidence>
<feature type="transmembrane region" description="Helical" evidence="1">
    <location>
        <begin position="270"/>
        <end position="289"/>
    </location>
</feature>
<keyword evidence="1" id="KW-0472">Membrane</keyword>
<feature type="transmembrane region" description="Helical" evidence="1">
    <location>
        <begin position="369"/>
        <end position="389"/>
    </location>
</feature>
<keyword evidence="3" id="KW-1185">Reference proteome</keyword>
<accession>A0A941IMF0</accession>
<dbReference type="EMBL" id="JAGSOH010000058">
    <property type="protein sequence ID" value="MBR7828506.1"/>
    <property type="molecule type" value="Genomic_DNA"/>
</dbReference>
<feature type="transmembrane region" description="Helical" evidence="1">
    <location>
        <begin position="225"/>
        <end position="258"/>
    </location>
</feature>
<feature type="transmembrane region" description="Helical" evidence="1">
    <location>
        <begin position="24"/>
        <end position="43"/>
    </location>
</feature>
<dbReference type="AlphaFoldDB" id="A0A941IMF0"/>
<comment type="caution">
    <text evidence="2">The sequence shown here is derived from an EMBL/GenBank/DDBJ whole genome shotgun (WGS) entry which is preliminary data.</text>
</comment>
<feature type="transmembrane region" description="Helical" evidence="1">
    <location>
        <begin position="473"/>
        <end position="498"/>
    </location>
</feature>
<feature type="transmembrane region" description="Helical" evidence="1">
    <location>
        <begin position="431"/>
        <end position="453"/>
    </location>
</feature>
<dbReference type="Pfam" id="PF09913">
    <property type="entry name" value="DUF2142"/>
    <property type="match status" value="1"/>
</dbReference>
<dbReference type="InterPro" id="IPR018674">
    <property type="entry name" value="DUF2142_membrane"/>
</dbReference>
<evidence type="ECO:0000256" key="1">
    <source>
        <dbReference type="SAM" id="Phobius"/>
    </source>
</evidence>
<feature type="transmembrane region" description="Helical" evidence="1">
    <location>
        <begin position="146"/>
        <end position="168"/>
    </location>
</feature>
<sequence length="528" mass="56054">MSPTRATPSFAARRVVARMGAARLVWAVAFTAFFLIGAAWSLAMPYDGPADEMQHVTRAYGVASGQIFAGPADSKVYTAKSLVPHGTACFRWNLQASAKCQQTPGANVQSQHEHTRYISGASGYDPSYYLLVGPVIHIWPTMKGIVLARLITDAEISALLASAVAVAWSGGRRLWFIAGIAVGVTPAVVNLMGAVNPAGVEIGAAIAYWVSLLDLTAHGPVRRPVVALMCCSGALLAVTRGFGVGWLAAITVICVFNADREKLRALWRSRGMRLALAGVACACAIALAWDELAGPNFDLAGATTAPNTPPVQLAAQELWNRLPGYIDGMTRLTSYGDIPIPGVVSQIWLAFLGVILVGGLWLGSVRAKIQIGGTIVIAFAMLMITDASALRQGFYFSQGRYALPLLAGAPMIAAIELGRSGALGAERARTLLRWMAAVLLPLQFVALWVSMLRFERGFPADNVLPLNPLTEKWVPPLGPVVPLALMAVGLIVFAVCMWRPVLSSAAVRLTAVGALLREPVRRRSAGAP</sequence>
<organism evidence="2 3">
    <name type="scientific">Actinospica acidithermotolerans</name>
    <dbReference type="NCBI Taxonomy" id="2828514"/>
    <lineage>
        <taxon>Bacteria</taxon>
        <taxon>Bacillati</taxon>
        <taxon>Actinomycetota</taxon>
        <taxon>Actinomycetes</taxon>
        <taxon>Catenulisporales</taxon>
        <taxon>Actinospicaceae</taxon>
        <taxon>Actinospica</taxon>
    </lineage>
</organism>
<name>A0A941IMF0_9ACTN</name>
<evidence type="ECO:0000313" key="2">
    <source>
        <dbReference type="EMBL" id="MBR7828506.1"/>
    </source>
</evidence>